<dbReference type="Proteomes" id="UP000800036">
    <property type="component" value="Unassembled WGS sequence"/>
</dbReference>
<dbReference type="GO" id="GO:0005634">
    <property type="term" value="C:nucleus"/>
    <property type="evidence" value="ECO:0007669"/>
    <property type="project" value="UniProtKB-SubCell"/>
</dbReference>
<sequence length="106" mass="12082">NSRAGCTNSECNKAKVKIQKGELRFATQITVQEHTSWKYRHWGCVTPEVIQNWKEENEGDPELIDGYDELSAESKEKVDYALKNGHVHDDDWKGVSAVNKPRNHAS</sequence>
<evidence type="ECO:0000256" key="3">
    <source>
        <dbReference type="ARBA" id="ARBA00022771"/>
    </source>
</evidence>
<keyword evidence="5" id="KW-0539">Nucleus</keyword>
<keyword evidence="3" id="KW-0863">Zinc-finger</keyword>
<dbReference type="GO" id="GO:0008270">
    <property type="term" value="F:zinc ion binding"/>
    <property type="evidence" value="ECO:0007669"/>
    <property type="project" value="UniProtKB-KW"/>
</dbReference>
<name>A0A6A5VZU9_9PLEO</name>
<dbReference type="SMART" id="SM01336">
    <property type="entry name" value="zf-PARP"/>
    <property type="match status" value="1"/>
</dbReference>
<dbReference type="Pfam" id="PF00645">
    <property type="entry name" value="zf-PARP"/>
    <property type="match status" value="1"/>
</dbReference>
<gene>
    <name evidence="7" type="ORF">BU23DRAFT_449666</name>
</gene>
<dbReference type="AlphaFoldDB" id="A0A6A5VZU9"/>
<evidence type="ECO:0000256" key="2">
    <source>
        <dbReference type="ARBA" id="ARBA00022723"/>
    </source>
</evidence>
<dbReference type="GO" id="GO:0003677">
    <property type="term" value="F:DNA binding"/>
    <property type="evidence" value="ECO:0007669"/>
    <property type="project" value="InterPro"/>
</dbReference>
<evidence type="ECO:0000256" key="1">
    <source>
        <dbReference type="ARBA" id="ARBA00004123"/>
    </source>
</evidence>
<dbReference type="InterPro" id="IPR036957">
    <property type="entry name" value="Znf_PARP_sf"/>
</dbReference>
<dbReference type="OrthoDB" id="429950at2759"/>
<protein>
    <submittedName>
        <fullName evidence="7">Zf-PARP-domain-containing protein</fullName>
    </submittedName>
</protein>
<feature type="non-terminal residue" evidence="7">
    <location>
        <position position="1"/>
    </location>
</feature>
<evidence type="ECO:0000259" key="6">
    <source>
        <dbReference type="SMART" id="SM01336"/>
    </source>
</evidence>
<keyword evidence="4" id="KW-0862">Zinc</keyword>
<dbReference type="InterPro" id="IPR001510">
    <property type="entry name" value="Znf_PARP"/>
</dbReference>
<reference evidence="7" key="1">
    <citation type="journal article" date="2020" name="Stud. Mycol.">
        <title>101 Dothideomycetes genomes: a test case for predicting lifestyles and emergence of pathogens.</title>
        <authorList>
            <person name="Haridas S."/>
            <person name="Albert R."/>
            <person name="Binder M."/>
            <person name="Bloem J."/>
            <person name="Labutti K."/>
            <person name="Salamov A."/>
            <person name="Andreopoulos B."/>
            <person name="Baker S."/>
            <person name="Barry K."/>
            <person name="Bills G."/>
            <person name="Bluhm B."/>
            <person name="Cannon C."/>
            <person name="Castanera R."/>
            <person name="Culley D."/>
            <person name="Daum C."/>
            <person name="Ezra D."/>
            <person name="Gonzalez J."/>
            <person name="Henrissat B."/>
            <person name="Kuo A."/>
            <person name="Liang C."/>
            <person name="Lipzen A."/>
            <person name="Lutzoni F."/>
            <person name="Magnuson J."/>
            <person name="Mondo S."/>
            <person name="Nolan M."/>
            <person name="Ohm R."/>
            <person name="Pangilinan J."/>
            <person name="Park H.-J."/>
            <person name="Ramirez L."/>
            <person name="Alfaro M."/>
            <person name="Sun H."/>
            <person name="Tritt A."/>
            <person name="Yoshinaga Y."/>
            <person name="Zwiers L.-H."/>
            <person name="Turgeon B."/>
            <person name="Goodwin S."/>
            <person name="Spatafora J."/>
            <person name="Crous P."/>
            <person name="Grigoriev I."/>
        </authorList>
    </citation>
    <scope>NUCLEOTIDE SEQUENCE</scope>
    <source>
        <strain evidence="7">CBS 107.79</strain>
    </source>
</reference>
<keyword evidence="2" id="KW-0479">Metal-binding</keyword>
<dbReference type="EMBL" id="ML976660">
    <property type="protein sequence ID" value="KAF1978667.1"/>
    <property type="molecule type" value="Genomic_DNA"/>
</dbReference>
<proteinExistence type="predicted"/>
<dbReference type="SUPFAM" id="SSF57716">
    <property type="entry name" value="Glucocorticoid receptor-like (DNA-binding domain)"/>
    <property type="match status" value="1"/>
</dbReference>
<dbReference type="Gene3D" id="3.30.1740.10">
    <property type="entry name" value="Zinc finger, PARP-type"/>
    <property type="match status" value="1"/>
</dbReference>
<accession>A0A6A5VZU9</accession>
<keyword evidence="8" id="KW-1185">Reference proteome</keyword>
<evidence type="ECO:0000313" key="8">
    <source>
        <dbReference type="Proteomes" id="UP000800036"/>
    </source>
</evidence>
<evidence type="ECO:0000313" key="7">
    <source>
        <dbReference type="EMBL" id="KAF1978667.1"/>
    </source>
</evidence>
<evidence type="ECO:0000256" key="5">
    <source>
        <dbReference type="ARBA" id="ARBA00023242"/>
    </source>
</evidence>
<evidence type="ECO:0000256" key="4">
    <source>
        <dbReference type="ARBA" id="ARBA00022833"/>
    </source>
</evidence>
<feature type="domain" description="PARP-type" evidence="6">
    <location>
        <begin position="1"/>
        <end position="83"/>
    </location>
</feature>
<comment type="subcellular location">
    <subcellularLocation>
        <location evidence="1">Nucleus</location>
    </subcellularLocation>
</comment>
<organism evidence="7 8">
    <name type="scientific">Bimuria novae-zelandiae CBS 107.79</name>
    <dbReference type="NCBI Taxonomy" id="1447943"/>
    <lineage>
        <taxon>Eukaryota</taxon>
        <taxon>Fungi</taxon>
        <taxon>Dikarya</taxon>
        <taxon>Ascomycota</taxon>
        <taxon>Pezizomycotina</taxon>
        <taxon>Dothideomycetes</taxon>
        <taxon>Pleosporomycetidae</taxon>
        <taxon>Pleosporales</taxon>
        <taxon>Massarineae</taxon>
        <taxon>Didymosphaeriaceae</taxon>
        <taxon>Bimuria</taxon>
    </lineage>
</organism>